<keyword evidence="8" id="KW-0808">Transferase</keyword>
<dbReference type="OrthoDB" id="7156675at2"/>
<dbReference type="InterPro" id="IPR006222">
    <property type="entry name" value="GCVT_N"/>
</dbReference>
<dbReference type="PATRIC" id="fig|540747.5.peg.3053"/>
<dbReference type="GO" id="GO:0008168">
    <property type="term" value="F:methyltransferase activity"/>
    <property type="evidence" value="ECO:0007669"/>
    <property type="project" value="UniProtKB-KW"/>
</dbReference>
<evidence type="ECO:0000313" key="10">
    <source>
        <dbReference type="Proteomes" id="UP000325785"/>
    </source>
</evidence>
<dbReference type="GO" id="GO:0016491">
    <property type="term" value="F:oxidoreductase activity"/>
    <property type="evidence" value="ECO:0007669"/>
    <property type="project" value="UniProtKB-KW"/>
</dbReference>
<dbReference type="KEGG" id="rid:RIdsm_01012"/>
<dbReference type="InterPro" id="IPR028896">
    <property type="entry name" value="GcvT/YgfZ/DmdA"/>
</dbReference>
<evidence type="ECO:0000259" key="3">
    <source>
        <dbReference type="Pfam" id="PF01266"/>
    </source>
</evidence>
<keyword evidence="8" id="KW-0489">Methyltransferase</keyword>
<evidence type="ECO:0000256" key="1">
    <source>
        <dbReference type="ARBA" id="ARBA00008609"/>
    </source>
</evidence>
<dbReference type="SUPFAM" id="SSF54373">
    <property type="entry name" value="FAD-linked reductases, C-terminal domain"/>
    <property type="match status" value="1"/>
</dbReference>
<dbReference type="Gene3D" id="2.40.30.110">
    <property type="entry name" value="Aminomethyltransferase beta-barrel domains"/>
    <property type="match status" value="1"/>
</dbReference>
<dbReference type="Pfam" id="PF08669">
    <property type="entry name" value="GCV_T_C"/>
    <property type="match status" value="1"/>
</dbReference>
<gene>
    <name evidence="8" type="primary">gcvT_2</name>
    <name evidence="8" type="ORF">RIdsm_01012</name>
    <name evidence="7" type="ORF">XM52_23480</name>
</gene>
<dbReference type="STRING" id="540747.SAMN04488031_106114"/>
<dbReference type="Gene3D" id="3.30.70.1400">
    <property type="entry name" value="Aminomethyltransferase beta-barrel domains"/>
    <property type="match status" value="1"/>
</dbReference>
<sequence length="803" mass="87454">MSDVQVLIIGGGAMGVSLAYHLGKAGWSDVVLTEKNDLTHGSTWHAAGLCTHFAHNATIQEFRATSVRLYRDILPEETGQGCGFHPSGAMRVTRNPDRMDEFRHVAGLSDFTGYPLEILTPKRIAELYPLASLEGLLGGIYEPDDGHVDPTLATQAMATGAKARGVSFFRQNPVTSITREDGIWRVETPKETFRARHLVNAAGTWGWEIGHMMGLNIPSVPVLHQYLVTDTVPAVADRIAQGLPELPMIRDPEESWYLRQERDGLILGPYEKEAQVWSVDGVPPDFGAELMPPDLDRVEHIIEAAMARVPALETGGVKSVINGPITFTPDANPLIGPAHGIENGWLLTGSSMGVMEGGGAGWFLAHWMTHGAPPMDALAVDSRRFGSWADRDYRVAKAIECFGLQFGVHYPFEERPAGRGLRLSPLHDRMLARGAIMGAAHGWERPNWFSDKPGDVAHESFQRTNWFDPVAREVECVTNRVALADLSVFSKFEVTGPGTADFLETLGANRPPARGRVGLIHALTPAGGVVSEFSVARLADDAAYLNSAAAAEEMDHDLLTAHAAKHDVRLRNVTEEIGVIGLMGPQSRSVLASLSDADLGTGFPWLSVREITVAGVTLRAMRVSYVGELGWELHARAADLPGLFDALEEAGKPHGIGFYGAYAAGSMRLEKGYRGWGGDLTSERTPDEAGLGYLIRTDGRDFPGRDALLQRMDKPDRWEMVLLSLDSGTLDPFYAHTVRHEGQPVGIVTSGAYGHRTGLTLALAYLRTRGLREGLTVDILGQRFDATVLDRPPFDPDNTRLRS</sequence>
<comment type="similarity">
    <text evidence="1">Belongs to the GcvT family.</text>
</comment>
<dbReference type="Pfam" id="PF01571">
    <property type="entry name" value="GCV_T"/>
    <property type="match status" value="1"/>
</dbReference>
<dbReference type="InterPro" id="IPR006076">
    <property type="entry name" value="FAD-dep_OxRdtase"/>
</dbReference>
<dbReference type="GO" id="GO:0032259">
    <property type="term" value="P:methylation"/>
    <property type="evidence" value="ECO:0007669"/>
    <property type="project" value="UniProtKB-KW"/>
</dbReference>
<dbReference type="EMBL" id="LAXI01000021">
    <property type="protein sequence ID" value="KRS15574.1"/>
    <property type="molecule type" value="Genomic_DNA"/>
</dbReference>
<feature type="domain" description="FAD dependent oxidoreductase" evidence="3">
    <location>
        <begin position="6"/>
        <end position="367"/>
    </location>
</feature>
<dbReference type="Gene3D" id="3.30.1360.120">
    <property type="entry name" value="Probable tRNA modification gtpase trme, domain 1"/>
    <property type="match status" value="1"/>
</dbReference>
<dbReference type="PANTHER" id="PTHR43757:SF2">
    <property type="entry name" value="AMINOMETHYLTRANSFERASE, MITOCHONDRIAL"/>
    <property type="match status" value="1"/>
</dbReference>
<evidence type="ECO:0000259" key="6">
    <source>
        <dbReference type="Pfam" id="PF16350"/>
    </source>
</evidence>
<protein>
    <submittedName>
        <fullName evidence="8">Aminomethyltransferase</fullName>
        <ecNumber evidence="8">2.1.2.10</ecNumber>
    </submittedName>
    <submittedName>
        <fullName evidence="7">Dimethylglycine dehydrogenase</fullName>
    </submittedName>
</protein>
<dbReference type="SUPFAM" id="SSF103025">
    <property type="entry name" value="Folate-binding domain"/>
    <property type="match status" value="1"/>
</dbReference>
<dbReference type="PANTHER" id="PTHR43757">
    <property type="entry name" value="AMINOMETHYLTRANSFERASE"/>
    <property type="match status" value="1"/>
</dbReference>
<dbReference type="Gene3D" id="3.50.50.60">
    <property type="entry name" value="FAD/NAD(P)-binding domain"/>
    <property type="match status" value="1"/>
</dbReference>
<keyword evidence="2" id="KW-0560">Oxidoreductase</keyword>
<evidence type="ECO:0000313" key="8">
    <source>
        <dbReference type="EMBL" id="QEW25226.1"/>
    </source>
</evidence>
<name>A0A0T5P3D8_9RHOB</name>
<dbReference type="RefSeq" id="WP_057820161.1">
    <property type="nucleotide sequence ID" value="NZ_CP031598.1"/>
</dbReference>
<dbReference type="EMBL" id="CP031598">
    <property type="protein sequence ID" value="QEW25226.1"/>
    <property type="molecule type" value="Genomic_DNA"/>
</dbReference>
<dbReference type="InterPro" id="IPR029043">
    <property type="entry name" value="GcvT/YgfZ_C"/>
</dbReference>
<evidence type="ECO:0000259" key="5">
    <source>
        <dbReference type="Pfam" id="PF08669"/>
    </source>
</evidence>
<dbReference type="Proteomes" id="UP000051401">
    <property type="component" value="Unassembled WGS sequence"/>
</dbReference>
<organism evidence="7 9">
    <name type="scientific">Roseovarius indicus</name>
    <dbReference type="NCBI Taxonomy" id="540747"/>
    <lineage>
        <taxon>Bacteria</taxon>
        <taxon>Pseudomonadati</taxon>
        <taxon>Pseudomonadota</taxon>
        <taxon>Alphaproteobacteria</taxon>
        <taxon>Rhodobacterales</taxon>
        <taxon>Roseobacteraceae</taxon>
        <taxon>Roseovarius</taxon>
    </lineage>
</organism>
<dbReference type="Pfam" id="PF01266">
    <property type="entry name" value="DAO"/>
    <property type="match status" value="1"/>
</dbReference>
<dbReference type="SUPFAM" id="SSF101790">
    <property type="entry name" value="Aminomethyltransferase beta-barrel domain"/>
    <property type="match status" value="1"/>
</dbReference>
<dbReference type="EC" id="2.1.2.10" evidence="8"/>
<reference evidence="8 10" key="2">
    <citation type="submission" date="2018-08" db="EMBL/GenBank/DDBJ databases">
        <title>Genetic Globetrotter - A new plasmid hitch-hiking vast phylogenetic and geographic distances.</title>
        <authorList>
            <person name="Vollmers J."/>
            <person name="Petersen J."/>
        </authorList>
    </citation>
    <scope>NUCLEOTIDE SEQUENCE [LARGE SCALE GENOMIC DNA]</scope>
    <source>
        <strain evidence="8 10">DSM 26383</strain>
    </source>
</reference>
<proteinExistence type="inferred from homology"/>
<feature type="domain" description="GCVT N-terminal" evidence="4">
    <location>
        <begin position="426"/>
        <end position="698"/>
    </location>
</feature>
<dbReference type="InterPro" id="IPR027266">
    <property type="entry name" value="TrmE/GcvT-like"/>
</dbReference>
<dbReference type="InterPro" id="IPR036188">
    <property type="entry name" value="FAD/NAD-bd_sf"/>
</dbReference>
<evidence type="ECO:0000259" key="4">
    <source>
        <dbReference type="Pfam" id="PF01571"/>
    </source>
</evidence>
<dbReference type="AlphaFoldDB" id="A0A0T5P3D8"/>
<dbReference type="InterPro" id="IPR032503">
    <property type="entry name" value="FAO_M"/>
</dbReference>
<dbReference type="InterPro" id="IPR013977">
    <property type="entry name" value="GcvT_C"/>
</dbReference>
<accession>A0A0T5P3D8</accession>
<dbReference type="GO" id="GO:0004047">
    <property type="term" value="F:aminomethyltransferase activity"/>
    <property type="evidence" value="ECO:0007669"/>
    <property type="project" value="UniProtKB-EC"/>
</dbReference>
<dbReference type="Pfam" id="PF16350">
    <property type="entry name" value="FAO_M"/>
    <property type="match status" value="1"/>
</dbReference>
<dbReference type="Gene3D" id="3.30.9.10">
    <property type="entry name" value="D-Amino Acid Oxidase, subunit A, domain 2"/>
    <property type="match status" value="1"/>
</dbReference>
<feature type="domain" description="FAD dependent oxidoreductase central" evidence="6">
    <location>
        <begin position="370"/>
        <end position="424"/>
    </location>
</feature>
<dbReference type="SUPFAM" id="SSF51905">
    <property type="entry name" value="FAD/NAD(P)-binding domain"/>
    <property type="match status" value="1"/>
</dbReference>
<evidence type="ECO:0000256" key="2">
    <source>
        <dbReference type="ARBA" id="ARBA00023002"/>
    </source>
</evidence>
<reference evidence="7 9" key="1">
    <citation type="submission" date="2015-04" db="EMBL/GenBank/DDBJ databases">
        <title>The draft genome sequence of Roseovarius indicus B108T.</title>
        <authorList>
            <person name="Li G."/>
            <person name="Lai Q."/>
            <person name="Shao Z."/>
            <person name="Yan P."/>
        </authorList>
    </citation>
    <scope>NUCLEOTIDE SEQUENCE [LARGE SCALE GENOMIC DNA]</scope>
    <source>
        <strain evidence="7 9">B108</strain>
    </source>
</reference>
<evidence type="ECO:0000313" key="9">
    <source>
        <dbReference type="Proteomes" id="UP000051401"/>
    </source>
</evidence>
<dbReference type="Proteomes" id="UP000325785">
    <property type="component" value="Chromosome"/>
</dbReference>
<evidence type="ECO:0000313" key="7">
    <source>
        <dbReference type="EMBL" id="KRS15574.1"/>
    </source>
</evidence>
<feature type="domain" description="Aminomethyltransferase C-terminal" evidence="5">
    <location>
        <begin position="721"/>
        <end position="795"/>
    </location>
</feature>
<keyword evidence="9" id="KW-1185">Reference proteome</keyword>